<dbReference type="Pfam" id="PF02547">
    <property type="entry name" value="Queuosine_synth"/>
    <property type="match status" value="1"/>
</dbReference>
<evidence type="ECO:0000313" key="5">
    <source>
        <dbReference type="EMBL" id="ETI99565.1"/>
    </source>
</evidence>
<name>W1V1G6_9FIRM</name>
<dbReference type="SUPFAM" id="SSF111337">
    <property type="entry name" value="QueA-like"/>
    <property type="match status" value="1"/>
</dbReference>
<keyword evidence="2 5" id="KW-0808">Transferase</keyword>
<dbReference type="PANTHER" id="PTHR30307:SF0">
    <property type="entry name" value="S-ADENOSYLMETHIONINE:TRNA RIBOSYLTRANSFERASE-ISOMERASE"/>
    <property type="match status" value="1"/>
</dbReference>
<organism evidence="5 6">
    <name type="scientific">Veillonella dispar DORA_11</name>
    <dbReference type="NCBI Taxonomy" id="1403949"/>
    <lineage>
        <taxon>Bacteria</taxon>
        <taxon>Bacillati</taxon>
        <taxon>Bacillota</taxon>
        <taxon>Negativicutes</taxon>
        <taxon>Veillonellales</taxon>
        <taxon>Veillonellaceae</taxon>
        <taxon>Veillonella</taxon>
    </lineage>
</organism>
<dbReference type="PATRIC" id="fig|1403949.3.peg.387"/>
<keyword evidence="3" id="KW-0949">S-adenosyl-L-methionine</keyword>
<proteinExistence type="predicted"/>
<dbReference type="Proteomes" id="UP000018855">
    <property type="component" value="Unassembled WGS sequence"/>
</dbReference>
<dbReference type="EMBL" id="AZMJ01000459">
    <property type="protein sequence ID" value="ETI99565.1"/>
    <property type="molecule type" value="Genomic_DNA"/>
</dbReference>
<keyword evidence="5" id="KW-0413">Isomerase</keyword>
<gene>
    <name evidence="5" type="ORF">Q619_VDC00459G0001</name>
</gene>
<evidence type="ECO:0000256" key="2">
    <source>
        <dbReference type="ARBA" id="ARBA00022679"/>
    </source>
</evidence>
<dbReference type="GO" id="GO:0051075">
    <property type="term" value="F:S-adenosylmethionine:tRNA ribosyltransferase-isomerase activity"/>
    <property type="evidence" value="ECO:0007669"/>
    <property type="project" value="TreeGrafter"/>
</dbReference>
<protein>
    <submittedName>
        <fullName evidence="5">S-adenosylmethionine:tRNA ribosyltransferase-isomerase</fullName>
    </submittedName>
</protein>
<dbReference type="InterPro" id="IPR042118">
    <property type="entry name" value="QueA_dom1"/>
</dbReference>
<dbReference type="InterPro" id="IPR036100">
    <property type="entry name" value="QueA_sf"/>
</dbReference>
<keyword evidence="1" id="KW-0963">Cytoplasm</keyword>
<accession>W1V1G6</accession>
<dbReference type="Gene3D" id="3.40.1780.10">
    <property type="entry name" value="QueA-like"/>
    <property type="match status" value="1"/>
</dbReference>
<sequence length="57" mass="6662">YKFKMIDALVTNFHLPQSTLLMLISALAGREHCLAAYEEAVKERYRFFSFGDAMFIR</sequence>
<dbReference type="AlphaFoldDB" id="W1V1G6"/>
<reference evidence="5 6" key="1">
    <citation type="submission" date="2013-12" db="EMBL/GenBank/DDBJ databases">
        <title>A Varibaculum cambriense genome reconstructed from a premature infant gut community with otherwise low bacterial novelty that shifts toward anaerobic metabolism during the third week of life.</title>
        <authorList>
            <person name="Brown C.T."/>
            <person name="Sharon I."/>
            <person name="Thomas B.C."/>
            <person name="Castelle C.J."/>
            <person name="Morowitz M.J."/>
            <person name="Banfield J.F."/>
        </authorList>
    </citation>
    <scope>NUCLEOTIDE SEQUENCE [LARGE SCALE GENOMIC DNA]</scope>
    <source>
        <strain evidence="6">DORA_11</strain>
    </source>
</reference>
<dbReference type="PANTHER" id="PTHR30307">
    <property type="entry name" value="S-ADENOSYLMETHIONINE:TRNA RIBOSYLTRANSFERASE-ISOMERASE"/>
    <property type="match status" value="1"/>
</dbReference>
<comment type="caution">
    <text evidence="5">The sequence shown here is derived from an EMBL/GenBank/DDBJ whole genome shotgun (WGS) entry which is preliminary data.</text>
</comment>
<evidence type="ECO:0000256" key="1">
    <source>
        <dbReference type="ARBA" id="ARBA00022490"/>
    </source>
</evidence>
<evidence type="ECO:0000256" key="3">
    <source>
        <dbReference type="ARBA" id="ARBA00022691"/>
    </source>
</evidence>
<dbReference type="InterPro" id="IPR003699">
    <property type="entry name" value="QueA"/>
</dbReference>
<keyword evidence="4" id="KW-0671">Queuosine biosynthesis</keyword>
<dbReference type="GO" id="GO:0008616">
    <property type="term" value="P:tRNA queuosine(34) biosynthetic process"/>
    <property type="evidence" value="ECO:0007669"/>
    <property type="project" value="UniProtKB-KW"/>
</dbReference>
<feature type="non-terminal residue" evidence="5">
    <location>
        <position position="1"/>
    </location>
</feature>
<evidence type="ECO:0000256" key="4">
    <source>
        <dbReference type="ARBA" id="ARBA00022785"/>
    </source>
</evidence>
<evidence type="ECO:0000313" key="6">
    <source>
        <dbReference type="Proteomes" id="UP000018855"/>
    </source>
</evidence>